<dbReference type="GO" id="GO:1990904">
    <property type="term" value="C:ribonucleoprotein complex"/>
    <property type="evidence" value="ECO:0007669"/>
    <property type="project" value="UniProtKB-UniRule"/>
</dbReference>
<evidence type="ECO:0000256" key="1">
    <source>
        <dbReference type="PROSITE-ProRule" id="PRU00268"/>
    </source>
</evidence>
<sequence length="163" mass="18546">MEKPGKHYLNQVIQFDITECCVADTYLLIESLEEIYRLSLPIKESEITDFFLKVFLKEEILKSIPVQKQIYTGQQTRFKAFITIGNYNNMGTGIVSAPLPKKLQLMASINDCYISSRGCSATMDNFTKSIFHAISKTYRYLIPSSGKRLCSLSLPIRNSLTIL</sequence>
<organism evidence="3 4">
    <name type="scientific">Eschrichtius robustus</name>
    <name type="common">California gray whale</name>
    <name type="synonym">Eschrichtius gibbosus</name>
    <dbReference type="NCBI Taxonomy" id="9764"/>
    <lineage>
        <taxon>Eukaryota</taxon>
        <taxon>Metazoa</taxon>
        <taxon>Chordata</taxon>
        <taxon>Craniata</taxon>
        <taxon>Vertebrata</taxon>
        <taxon>Euteleostomi</taxon>
        <taxon>Mammalia</taxon>
        <taxon>Eutheria</taxon>
        <taxon>Laurasiatheria</taxon>
        <taxon>Artiodactyla</taxon>
        <taxon>Whippomorpha</taxon>
        <taxon>Cetacea</taxon>
        <taxon>Mysticeti</taxon>
        <taxon>Eschrichtiidae</taxon>
        <taxon>Eschrichtius</taxon>
    </lineage>
</organism>
<gene>
    <name evidence="3" type="ORF">J1605_000218</name>
</gene>
<dbReference type="GO" id="GO:0003735">
    <property type="term" value="F:structural constituent of ribosome"/>
    <property type="evidence" value="ECO:0007669"/>
    <property type="project" value="UniProtKB-UniRule"/>
</dbReference>
<feature type="domain" description="S5 DRBM" evidence="2">
    <location>
        <begin position="56"/>
        <end position="88"/>
    </location>
</feature>
<evidence type="ECO:0000313" key="4">
    <source>
        <dbReference type="Proteomes" id="UP001159641"/>
    </source>
</evidence>
<dbReference type="InterPro" id="IPR020568">
    <property type="entry name" value="Ribosomal_Su5_D2-typ_SF"/>
</dbReference>
<dbReference type="Pfam" id="PF03719">
    <property type="entry name" value="Ribosomal_S5_C"/>
    <property type="match status" value="1"/>
</dbReference>
<reference evidence="3 4" key="1">
    <citation type="submission" date="2022-11" db="EMBL/GenBank/DDBJ databases">
        <title>Whole genome sequence of Eschrichtius robustus ER-17-0199.</title>
        <authorList>
            <person name="Bruniche-Olsen A."/>
            <person name="Black A.N."/>
            <person name="Fields C.J."/>
            <person name="Walden K."/>
            <person name="Dewoody J.A."/>
        </authorList>
    </citation>
    <scope>NUCLEOTIDE SEQUENCE [LARGE SCALE GENOMIC DNA]</scope>
    <source>
        <strain evidence="3">ER-17-0199</strain>
        <tissue evidence="3">Blubber</tissue>
    </source>
</reference>
<dbReference type="SUPFAM" id="SSF54768">
    <property type="entry name" value="dsRNA-binding domain-like"/>
    <property type="match status" value="1"/>
</dbReference>
<comment type="caution">
    <text evidence="3">The sequence shown here is derived from an EMBL/GenBank/DDBJ whole genome shotgun (WGS) entry which is preliminary data.</text>
</comment>
<dbReference type="AlphaFoldDB" id="A0AB34HM06"/>
<dbReference type="Proteomes" id="UP001159641">
    <property type="component" value="Unassembled WGS sequence"/>
</dbReference>
<dbReference type="GO" id="GO:0003723">
    <property type="term" value="F:RNA binding"/>
    <property type="evidence" value="ECO:0007669"/>
    <property type="project" value="InterPro"/>
</dbReference>
<proteinExistence type="predicted"/>
<dbReference type="InterPro" id="IPR005324">
    <property type="entry name" value="Ribosomal_uS5_C"/>
</dbReference>
<accession>A0AB34HM06</accession>
<dbReference type="InterPro" id="IPR013810">
    <property type="entry name" value="Ribosomal_uS5_N"/>
</dbReference>
<evidence type="ECO:0000313" key="3">
    <source>
        <dbReference type="EMBL" id="KAJ8793223.1"/>
    </source>
</evidence>
<dbReference type="GO" id="GO:0006412">
    <property type="term" value="P:translation"/>
    <property type="evidence" value="ECO:0007669"/>
    <property type="project" value="InterPro"/>
</dbReference>
<dbReference type="PROSITE" id="PS50881">
    <property type="entry name" value="S5_DSRBD"/>
    <property type="match status" value="1"/>
</dbReference>
<keyword evidence="4" id="KW-1185">Reference proteome</keyword>
<protein>
    <recommendedName>
        <fullName evidence="2">S5 DRBM domain-containing protein</fullName>
    </recommendedName>
</protein>
<dbReference type="SUPFAM" id="SSF54211">
    <property type="entry name" value="Ribosomal protein S5 domain 2-like"/>
    <property type="match status" value="1"/>
</dbReference>
<dbReference type="Gene3D" id="3.30.160.20">
    <property type="match status" value="1"/>
</dbReference>
<dbReference type="GO" id="GO:0005840">
    <property type="term" value="C:ribosome"/>
    <property type="evidence" value="ECO:0007669"/>
    <property type="project" value="UniProtKB-KW"/>
</dbReference>
<dbReference type="EMBL" id="JAIQCJ010001016">
    <property type="protein sequence ID" value="KAJ8793223.1"/>
    <property type="molecule type" value="Genomic_DNA"/>
</dbReference>
<evidence type="ECO:0000259" key="2">
    <source>
        <dbReference type="PROSITE" id="PS50881"/>
    </source>
</evidence>
<name>A0AB34HM06_ESCRO</name>
<keyword evidence="1" id="KW-0689">Ribosomal protein</keyword>
<keyword evidence="1" id="KW-0687">Ribonucleoprotein</keyword>